<dbReference type="Proteomes" id="UP000095746">
    <property type="component" value="Unassembled WGS sequence"/>
</dbReference>
<name>A0A174NEV7_FLAPL</name>
<sequence>MHHGGEIPPAPGEKAAGLVGQSGVHCGSGVHGDRGIVTVHRIALARTGEFGPAVRQQAGQGALQGGGSPFPGLAAHVHPGNGGVGQERAAARIGAKPYISTRQCQDQNEDNGQGDFSAPGHARSPCDPLSILIFHLHQLQNITEDVKYDYYYRTSSREKQLQNGYIALPAESALHAPDFAV</sequence>
<gene>
    <name evidence="2" type="ORF">ERS852411_03146</name>
</gene>
<evidence type="ECO:0000313" key="2">
    <source>
        <dbReference type="EMBL" id="CUP44529.1"/>
    </source>
</evidence>
<reference evidence="2 3" key="1">
    <citation type="submission" date="2015-09" db="EMBL/GenBank/DDBJ databases">
        <authorList>
            <consortium name="Pathogen Informatics"/>
        </authorList>
    </citation>
    <scope>NUCLEOTIDE SEQUENCE [LARGE SCALE GENOMIC DNA]</scope>
    <source>
        <strain evidence="2 3">2789STDY5608854</strain>
    </source>
</reference>
<evidence type="ECO:0000256" key="1">
    <source>
        <dbReference type="SAM" id="MobiDB-lite"/>
    </source>
</evidence>
<feature type="region of interest" description="Disordered" evidence="1">
    <location>
        <begin position="56"/>
        <end position="85"/>
    </location>
</feature>
<dbReference type="EMBL" id="CYZT01000360">
    <property type="protein sequence ID" value="CUP44529.1"/>
    <property type="molecule type" value="Genomic_DNA"/>
</dbReference>
<protein>
    <submittedName>
        <fullName evidence="2">Uncharacterized protein</fullName>
    </submittedName>
</protein>
<evidence type="ECO:0000313" key="3">
    <source>
        <dbReference type="Proteomes" id="UP000095746"/>
    </source>
</evidence>
<accession>A0A174NEV7</accession>
<organism evidence="2 3">
    <name type="scientific">Flavonifractor plautii</name>
    <name type="common">Fusobacterium plautii</name>
    <dbReference type="NCBI Taxonomy" id="292800"/>
    <lineage>
        <taxon>Bacteria</taxon>
        <taxon>Bacillati</taxon>
        <taxon>Bacillota</taxon>
        <taxon>Clostridia</taxon>
        <taxon>Eubacteriales</taxon>
        <taxon>Oscillospiraceae</taxon>
        <taxon>Flavonifractor</taxon>
    </lineage>
</organism>
<proteinExistence type="predicted"/>
<dbReference type="AlphaFoldDB" id="A0A174NEV7"/>